<dbReference type="AlphaFoldDB" id="A0A5N6W363"/>
<evidence type="ECO:0000256" key="2">
    <source>
        <dbReference type="ARBA" id="ARBA00008421"/>
    </source>
</evidence>
<reference evidence="12" key="1">
    <citation type="submission" date="2019-04" db="EMBL/GenBank/DDBJ databases">
        <title>Friends and foes A comparative genomics studyof 23 Aspergillus species from section Flavi.</title>
        <authorList>
            <consortium name="DOE Joint Genome Institute"/>
            <person name="Kjaerbolling I."/>
            <person name="Vesth T."/>
            <person name="Frisvad J.C."/>
            <person name="Nybo J.L."/>
            <person name="Theobald S."/>
            <person name="Kildgaard S."/>
            <person name="Isbrandt T."/>
            <person name="Kuo A."/>
            <person name="Sato A."/>
            <person name="Lyhne E.K."/>
            <person name="Kogle M.E."/>
            <person name="Wiebenga A."/>
            <person name="Kun R.S."/>
            <person name="Lubbers R.J."/>
            <person name="Makela M.R."/>
            <person name="Barry K."/>
            <person name="Chovatia M."/>
            <person name="Clum A."/>
            <person name="Daum C."/>
            <person name="Haridas S."/>
            <person name="He G."/>
            <person name="LaButti K."/>
            <person name="Lipzen A."/>
            <person name="Mondo S."/>
            <person name="Riley R."/>
            <person name="Salamov A."/>
            <person name="Simmons B.A."/>
            <person name="Magnuson J.K."/>
            <person name="Henrissat B."/>
            <person name="Mortensen U.H."/>
            <person name="Larsen T.O."/>
            <person name="Devries R.P."/>
            <person name="Grigoriev I.V."/>
            <person name="Machida M."/>
            <person name="Baker S.E."/>
            <person name="Andersen M.R."/>
        </authorList>
    </citation>
    <scope>NUCLEOTIDE SEQUENCE [LARGE SCALE GENOMIC DNA]</scope>
    <source>
        <strain evidence="12">CBS 130015</strain>
    </source>
</reference>
<dbReference type="GO" id="GO:0048315">
    <property type="term" value="P:conidium formation"/>
    <property type="evidence" value="ECO:0007669"/>
    <property type="project" value="UniProtKB-KW"/>
</dbReference>
<dbReference type="Gene3D" id="6.10.20.40">
    <property type="entry name" value="TEA/ATTS domain"/>
    <property type="match status" value="1"/>
</dbReference>
<feature type="region of interest" description="Disordered" evidence="9">
    <location>
        <begin position="683"/>
        <end position="728"/>
    </location>
</feature>
<evidence type="ECO:0000256" key="9">
    <source>
        <dbReference type="SAM" id="MobiDB-lite"/>
    </source>
</evidence>
<organism evidence="11 12">
    <name type="scientific">Aspergillus transmontanensis</name>
    <dbReference type="NCBI Taxonomy" id="1034304"/>
    <lineage>
        <taxon>Eukaryota</taxon>
        <taxon>Fungi</taxon>
        <taxon>Dikarya</taxon>
        <taxon>Ascomycota</taxon>
        <taxon>Pezizomycotina</taxon>
        <taxon>Eurotiomycetes</taxon>
        <taxon>Eurotiomycetidae</taxon>
        <taxon>Eurotiales</taxon>
        <taxon>Aspergillaceae</taxon>
        <taxon>Aspergillus</taxon>
        <taxon>Aspergillus subgen. Circumdati</taxon>
    </lineage>
</organism>
<dbReference type="GO" id="GO:0000981">
    <property type="term" value="F:DNA-binding transcription factor activity, RNA polymerase II-specific"/>
    <property type="evidence" value="ECO:0007669"/>
    <property type="project" value="TreeGrafter"/>
</dbReference>
<comment type="similarity">
    <text evidence="2">Belongs to the TEC1 family.</text>
</comment>
<dbReference type="GO" id="GO:0005667">
    <property type="term" value="C:transcription regulator complex"/>
    <property type="evidence" value="ECO:0007669"/>
    <property type="project" value="TreeGrafter"/>
</dbReference>
<dbReference type="Proteomes" id="UP000325433">
    <property type="component" value="Unassembled WGS sequence"/>
</dbReference>
<feature type="DNA-binding region" description="TEA" evidence="8">
    <location>
        <begin position="113"/>
        <end position="187"/>
    </location>
</feature>
<keyword evidence="5" id="KW-0804">Transcription</keyword>
<feature type="compositionally biased region" description="Polar residues" evidence="9">
    <location>
        <begin position="19"/>
        <end position="32"/>
    </location>
</feature>
<evidence type="ECO:0000256" key="4">
    <source>
        <dbReference type="ARBA" id="ARBA00023159"/>
    </source>
</evidence>
<dbReference type="Pfam" id="PF01285">
    <property type="entry name" value="TEA"/>
    <property type="match status" value="1"/>
</dbReference>
<dbReference type="EMBL" id="ML738314">
    <property type="protein sequence ID" value="KAE8315062.1"/>
    <property type="molecule type" value="Genomic_DNA"/>
</dbReference>
<evidence type="ECO:0000256" key="6">
    <source>
        <dbReference type="ARBA" id="ARBA00023242"/>
    </source>
</evidence>
<proteinExistence type="inferred from homology"/>
<keyword evidence="4" id="KW-0010">Activator</keyword>
<gene>
    <name evidence="11" type="ORF">BDV41DRAFT_563105</name>
</gene>
<dbReference type="SMART" id="SM00426">
    <property type="entry name" value="TEA"/>
    <property type="match status" value="1"/>
</dbReference>
<evidence type="ECO:0000256" key="7">
    <source>
        <dbReference type="ARBA" id="ARBA00023321"/>
    </source>
</evidence>
<evidence type="ECO:0000256" key="1">
    <source>
        <dbReference type="ARBA" id="ARBA00004123"/>
    </source>
</evidence>
<evidence type="ECO:0000259" key="10">
    <source>
        <dbReference type="PROSITE" id="PS51088"/>
    </source>
</evidence>
<dbReference type="InterPro" id="IPR050937">
    <property type="entry name" value="TEC1_TEAD_TF"/>
</dbReference>
<dbReference type="PANTHER" id="PTHR11834">
    <property type="entry name" value="TRANSCRIPTIONAL ENHANCER FACTOR TEF RELATED"/>
    <property type="match status" value="1"/>
</dbReference>
<evidence type="ECO:0000256" key="3">
    <source>
        <dbReference type="ARBA" id="ARBA00023015"/>
    </source>
</evidence>
<evidence type="ECO:0000313" key="11">
    <source>
        <dbReference type="EMBL" id="KAE8315062.1"/>
    </source>
</evidence>
<feature type="domain" description="TEA" evidence="10">
    <location>
        <begin position="113"/>
        <end position="187"/>
    </location>
</feature>
<sequence length="841" mass="94741">MSQNQQSLENLGAQPCQELPNTSGDTQRFSTNADERLQQSIFKDPHPPVPYHPLPAATTSLDHPQLSSYRYQVKQPQHLQSDGSTYAGARRGRSYLMSPKYLEYRDQQRRGTEEDGEPVWSDELEYAFKQALEANPPMGRGKSSERGISCSRNELIAEYIYKLTGKRRTSKQVSSHLQVLESFLKGHPDWERLVQEQLTGHSNSQIQPFAARWGASMDHLPSSHYSKHINVSYPAPLRMMPPSSRELPLPQCSFTPNLPDPHVSAAQCINFEMWVTSPNTLTRIDDAFHVYTHLQRDQRQAPMPLEELTNWRTSFPRLNSLLSDVNQPLNCEIILVEANLKLMDDFPPKGSKLGIFLELDMVNAMSGSALMTQQMENWMCYNYIYEYGRRTTEAWHSLPEPHTTKIRLPFESSWWAKTFTTLTEDKLEIEASRHHHAAGGCNRQYFRNLTVVQEIRASERASLGRLHNQYPMFPSGESKAMAVILWKFRQTRQNEVGATLWRTLIPSWGGTLARSSNAIRPPPLSSLDLAATSSPTPRLYQPHQTHALLQHTDPSQRPWPLYQPSHDHSSAGAFEFTNSNAKSELLSDKTNSASILNPFTSLQQQTTRQGTDVGGSSGPPAMLQIPDQPRPHTNLGTSGLGHESHLICPVDLGRILEGITDDVDVDEARLKCLRENDLRMESANQGTFSQDWHPGGSKDSSKDSSRAGDSVQTQEPTQNGAITDSGYASTRLDKNEYIQSASDIQHNLPTDPGYTSIEQLKTPQRQSSLQVDAARTIYSDTSSATTLQKESYISELADGLFTKRIFQILPELLRAFALKVGHNAPSQMHRDVMFFIHKNRA</sequence>
<dbReference type="InterPro" id="IPR000818">
    <property type="entry name" value="TEA/ATTS_dom"/>
</dbReference>
<feature type="region of interest" description="Disordered" evidence="9">
    <location>
        <begin position="602"/>
        <end position="638"/>
    </location>
</feature>
<keyword evidence="6" id="KW-0539">Nucleus</keyword>
<feature type="compositionally biased region" description="Polar residues" evidence="9">
    <location>
        <begin position="710"/>
        <end position="728"/>
    </location>
</feature>
<dbReference type="InterPro" id="IPR038096">
    <property type="entry name" value="TEA/ATTS_sf"/>
</dbReference>
<keyword evidence="12" id="KW-1185">Reference proteome</keyword>
<protein>
    <submittedName>
        <fullName evidence="11">TEA/ATTS domain family-domain-containing protein</fullName>
    </submittedName>
</protein>
<dbReference type="GO" id="GO:0005634">
    <property type="term" value="C:nucleus"/>
    <property type="evidence" value="ECO:0007669"/>
    <property type="project" value="UniProtKB-SubCell"/>
</dbReference>
<comment type="subcellular location">
    <subcellularLocation>
        <location evidence="1">Nucleus</location>
    </subcellularLocation>
</comment>
<keyword evidence="7" id="KW-0183">Conidiation</keyword>
<evidence type="ECO:0000256" key="5">
    <source>
        <dbReference type="ARBA" id="ARBA00023163"/>
    </source>
</evidence>
<accession>A0A5N6W363</accession>
<evidence type="ECO:0000256" key="8">
    <source>
        <dbReference type="PROSITE-ProRule" id="PRU00505"/>
    </source>
</evidence>
<dbReference type="PROSITE" id="PS51088">
    <property type="entry name" value="TEA_2"/>
    <property type="match status" value="1"/>
</dbReference>
<feature type="region of interest" description="Disordered" evidence="9">
    <location>
        <begin position="1"/>
        <end position="58"/>
    </location>
</feature>
<evidence type="ECO:0000313" key="12">
    <source>
        <dbReference type="Proteomes" id="UP000325433"/>
    </source>
</evidence>
<dbReference type="PANTHER" id="PTHR11834:SF0">
    <property type="entry name" value="PROTEIN SCALLOPED"/>
    <property type="match status" value="1"/>
</dbReference>
<keyword evidence="7" id="KW-0749">Sporulation</keyword>
<dbReference type="GO" id="GO:0000978">
    <property type="term" value="F:RNA polymerase II cis-regulatory region sequence-specific DNA binding"/>
    <property type="evidence" value="ECO:0007669"/>
    <property type="project" value="TreeGrafter"/>
</dbReference>
<dbReference type="PRINTS" id="PR00065">
    <property type="entry name" value="TEADOMAIN"/>
</dbReference>
<name>A0A5N6W363_9EURO</name>
<keyword evidence="3" id="KW-0805">Transcription regulation</keyword>